<sequence length="113" mass="12924">MARLYADEQFPKIVVKLLRELGHDILTVQEAGKANQRIPDEDVLALAISDNRTVLTINRSDFIRLHNLHPIHTGIIVCTEDINRQRQATQIHEAINNTVDLTNQLIRINRPSK</sequence>
<dbReference type="RefSeq" id="WP_190575559.1">
    <property type="nucleotide sequence ID" value="NZ_CAWPQU010000001.1"/>
</dbReference>
<dbReference type="EMBL" id="JACJQY010000001">
    <property type="protein sequence ID" value="MBD2315465.1"/>
    <property type="molecule type" value="Genomic_DNA"/>
</dbReference>
<feature type="domain" description="DUF5615" evidence="1">
    <location>
        <begin position="3"/>
        <end position="110"/>
    </location>
</feature>
<keyword evidence="3" id="KW-1185">Reference proteome</keyword>
<dbReference type="Pfam" id="PF18480">
    <property type="entry name" value="DUF5615"/>
    <property type="match status" value="1"/>
</dbReference>
<evidence type="ECO:0000313" key="3">
    <source>
        <dbReference type="Proteomes" id="UP000618445"/>
    </source>
</evidence>
<evidence type="ECO:0000313" key="2">
    <source>
        <dbReference type="EMBL" id="MBD2315465.1"/>
    </source>
</evidence>
<dbReference type="Proteomes" id="UP000618445">
    <property type="component" value="Unassembled WGS sequence"/>
</dbReference>
<proteinExistence type="predicted"/>
<gene>
    <name evidence="2" type="ORF">H6G05_01205</name>
</gene>
<reference evidence="2 3" key="1">
    <citation type="journal article" date="2020" name="ISME J.">
        <title>Comparative genomics reveals insights into cyanobacterial evolution and habitat adaptation.</title>
        <authorList>
            <person name="Chen M.Y."/>
            <person name="Teng W.K."/>
            <person name="Zhao L."/>
            <person name="Hu C.X."/>
            <person name="Zhou Y.K."/>
            <person name="Han B.P."/>
            <person name="Song L.R."/>
            <person name="Shu W.S."/>
        </authorList>
    </citation>
    <scope>NUCLEOTIDE SEQUENCE [LARGE SCALE GENOMIC DNA]</scope>
    <source>
        <strain evidence="2 3">FACHB-1050</strain>
    </source>
</reference>
<accession>A0ABR8C560</accession>
<organism evidence="2 3">
    <name type="scientific">Phormidium tenue FACHB-1050</name>
    <dbReference type="NCBI Taxonomy" id="2692857"/>
    <lineage>
        <taxon>Bacteria</taxon>
        <taxon>Bacillati</taxon>
        <taxon>Cyanobacteriota</taxon>
        <taxon>Cyanophyceae</taxon>
        <taxon>Oscillatoriophycideae</taxon>
        <taxon>Oscillatoriales</taxon>
        <taxon>Oscillatoriaceae</taxon>
        <taxon>Phormidium</taxon>
    </lineage>
</organism>
<dbReference type="InterPro" id="IPR041049">
    <property type="entry name" value="DUF5615"/>
</dbReference>
<evidence type="ECO:0000259" key="1">
    <source>
        <dbReference type="Pfam" id="PF18480"/>
    </source>
</evidence>
<comment type="caution">
    <text evidence="2">The sequence shown here is derived from an EMBL/GenBank/DDBJ whole genome shotgun (WGS) entry which is preliminary data.</text>
</comment>
<protein>
    <submittedName>
        <fullName evidence="2">DUF5615 family PIN-like protein</fullName>
    </submittedName>
</protein>
<name>A0ABR8C560_9CYAN</name>